<dbReference type="InterPro" id="IPR009030">
    <property type="entry name" value="Growth_fac_rcpt_cys_sf"/>
</dbReference>
<proteinExistence type="predicted"/>
<dbReference type="SUPFAM" id="SSF57184">
    <property type="entry name" value="Growth factor receptor domain"/>
    <property type="match status" value="1"/>
</dbReference>
<dbReference type="Proteomes" id="UP000249464">
    <property type="component" value="Unassembled WGS sequence"/>
</dbReference>
<evidence type="ECO:0000256" key="1">
    <source>
        <dbReference type="SAM" id="SignalP"/>
    </source>
</evidence>
<dbReference type="AlphaFoldDB" id="A0A2X0N0J2"/>
<keyword evidence="3" id="KW-1185">Reference proteome</keyword>
<accession>A0A2X0N0J2</accession>
<evidence type="ECO:0000313" key="2">
    <source>
        <dbReference type="EMBL" id="SGY57021.1"/>
    </source>
</evidence>
<name>A0A2X0N0J2_9BASI</name>
<sequence>MVFIFPRASFVAAALLLQSTLSLATPSSEDAVHEHEKRITCHNNEVAINNACVLCASLYKNASTCTRSAPLTCTYGVVDSTRNCAPVDCTKLPGTYRTDDAKQCLACPDAPNGALTCNSTTTFSCLPGYDFHGGQCYLGVPVAKFVGYGLAKPFLAKQQPFKPYLLMDTVHMYCLAQHPMARVAPHTGFNSPMRPTCSGQIGAIDQPLVTMDDHSAAVFLRGWCEDLSTNPYVTANRANSSCVQSHLLPDGFASLP</sequence>
<feature type="signal peptide" evidence="1">
    <location>
        <begin position="1"/>
        <end position="24"/>
    </location>
</feature>
<keyword evidence="1" id="KW-0732">Signal</keyword>
<feature type="chain" id="PRO_5016169710" evidence="1">
    <location>
        <begin position="25"/>
        <end position="256"/>
    </location>
</feature>
<gene>
    <name evidence="2" type="primary">BQ5605_C006g04210</name>
    <name evidence="2" type="ORF">BQ5605_C006G04210</name>
</gene>
<reference evidence="2 3" key="1">
    <citation type="submission" date="2016-11" db="EMBL/GenBank/DDBJ databases">
        <authorList>
            <person name="Jaros S."/>
            <person name="Januszkiewicz K."/>
            <person name="Wedrychowicz H."/>
        </authorList>
    </citation>
    <scope>NUCLEOTIDE SEQUENCE [LARGE SCALE GENOMIC DNA]</scope>
</reference>
<dbReference type="EMBL" id="FQNC01000044">
    <property type="protein sequence ID" value="SGY57021.1"/>
    <property type="molecule type" value="Genomic_DNA"/>
</dbReference>
<evidence type="ECO:0000313" key="3">
    <source>
        <dbReference type="Proteomes" id="UP000249464"/>
    </source>
</evidence>
<protein>
    <submittedName>
        <fullName evidence="2">BQ5605_C006g04210 protein</fullName>
    </submittedName>
</protein>
<organism evidence="2 3">
    <name type="scientific">Microbotryum silenes-dioicae</name>
    <dbReference type="NCBI Taxonomy" id="796604"/>
    <lineage>
        <taxon>Eukaryota</taxon>
        <taxon>Fungi</taxon>
        <taxon>Dikarya</taxon>
        <taxon>Basidiomycota</taxon>
        <taxon>Pucciniomycotina</taxon>
        <taxon>Microbotryomycetes</taxon>
        <taxon>Microbotryales</taxon>
        <taxon>Microbotryaceae</taxon>
        <taxon>Microbotryum</taxon>
    </lineage>
</organism>